<proteinExistence type="predicted"/>
<organism evidence="1 2">
    <name type="scientific">Hypoxylon rubiginosum</name>
    <dbReference type="NCBI Taxonomy" id="110542"/>
    <lineage>
        <taxon>Eukaryota</taxon>
        <taxon>Fungi</taxon>
        <taxon>Dikarya</taxon>
        <taxon>Ascomycota</taxon>
        <taxon>Pezizomycotina</taxon>
        <taxon>Sordariomycetes</taxon>
        <taxon>Xylariomycetidae</taxon>
        <taxon>Xylariales</taxon>
        <taxon>Hypoxylaceae</taxon>
        <taxon>Hypoxylon</taxon>
    </lineage>
</organism>
<dbReference type="EMBL" id="MU393689">
    <property type="protein sequence ID" value="KAI4858777.1"/>
    <property type="molecule type" value="Genomic_DNA"/>
</dbReference>
<name>A0ACB9YHU6_9PEZI</name>
<evidence type="ECO:0000313" key="1">
    <source>
        <dbReference type="EMBL" id="KAI4858777.1"/>
    </source>
</evidence>
<dbReference type="Proteomes" id="UP001497700">
    <property type="component" value="Unassembled WGS sequence"/>
</dbReference>
<gene>
    <name evidence="1" type="ORF">F4820DRAFT_441689</name>
</gene>
<protein>
    <submittedName>
        <fullName evidence="1">Uncharacterized protein</fullName>
    </submittedName>
</protein>
<accession>A0ACB9YHU6</accession>
<evidence type="ECO:0000313" key="2">
    <source>
        <dbReference type="Proteomes" id="UP001497700"/>
    </source>
</evidence>
<keyword evidence="2" id="KW-1185">Reference proteome</keyword>
<sequence length="670" mass="75640">MDPDQLWDVVNQFVTLIHSRSIILLPSICVTEEPTQEDFDALCMLADAFEKSVQILGLVHWEKDGGIPLGATLDLPYARLTSLERVDAEARKTKSGLDHTAMLHDISIRQEGGPYPNDLSFAILHQLLRSISSLLHLMDQYRSWVRERIRTLAPHKLRPLTVLDLPDELLIQIFGHVRGPLLLYDAPFRSSFSNDVRDIQNVRLTCQRFYAASSHLLLDHVYVGLRPESLSRLEEISQHPTIGKGVRVVRLQLFFYYSELSSDLRRFAEVWSRSLAQDTDLLKHVARHPKSVTLFKGLSQADIDPTLEKCCSVLKAWEWLAHSGEDLPGSEAFVEVLRTAHREYQRLFDVQIRLLEHRGFVQAFASAIAQMSHAKSLVIDEEVPFAHLHRQPFYKAIHDPNVLRWTYLRALTTWSADQHGLDLSPSMDLVLDVLAAIPGAGASLRNVKIDIACVGDTGLLVSSLSTRRHISALSKQLGSASIHFGALQEDSSSNTRSDFYQLLLAILDSDSLENIDIRLDDIENEESKPFDIGPVLNHQKRPSLSNLSLEGVAIHATDLELFTGSLRSRGYLDEDPKSSYFRGVRFHLRELRLLSGTWMEVLDLLRAKSSRYPSIEKPSGAECDAMSKEEYDKVFTRPGNGYASSRDKPSLAEEYVQDPFCSHPNPLRAN</sequence>
<comment type="caution">
    <text evidence="1">The sequence shown here is derived from an EMBL/GenBank/DDBJ whole genome shotgun (WGS) entry which is preliminary data.</text>
</comment>
<reference evidence="1 2" key="1">
    <citation type="journal article" date="2022" name="New Phytol.">
        <title>Ecological generalism drives hyperdiversity of secondary metabolite gene clusters in xylarialean endophytes.</title>
        <authorList>
            <person name="Franco M.E.E."/>
            <person name="Wisecaver J.H."/>
            <person name="Arnold A.E."/>
            <person name="Ju Y.M."/>
            <person name="Slot J.C."/>
            <person name="Ahrendt S."/>
            <person name="Moore L.P."/>
            <person name="Eastman K.E."/>
            <person name="Scott K."/>
            <person name="Konkel Z."/>
            <person name="Mondo S.J."/>
            <person name="Kuo A."/>
            <person name="Hayes R.D."/>
            <person name="Haridas S."/>
            <person name="Andreopoulos B."/>
            <person name="Riley R."/>
            <person name="LaButti K."/>
            <person name="Pangilinan J."/>
            <person name="Lipzen A."/>
            <person name="Amirebrahimi M."/>
            <person name="Yan J."/>
            <person name="Adam C."/>
            <person name="Keymanesh K."/>
            <person name="Ng V."/>
            <person name="Louie K."/>
            <person name="Northen T."/>
            <person name="Drula E."/>
            <person name="Henrissat B."/>
            <person name="Hsieh H.M."/>
            <person name="Youens-Clark K."/>
            <person name="Lutzoni F."/>
            <person name="Miadlikowska J."/>
            <person name="Eastwood D.C."/>
            <person name="Hamelin R.C."/>
            <person name="Grigoriev I.V."/>
            <person name="U'Ren J.M."/>
        </authorList>
    </citation>
    <scope>NUCLEOTIDE SEQUENCE [LARGE SCALE GENOMIC DNA]</scope>
    <source>
        <strain evidence="1 2">CBS 119005</strain>
    </source>
</reference>